<dbReference type="InterPro" id="IPR011008">
    <property type="entry name" value="Dimeric_a/b-barrel"/>
</dbReference>
<evidence type="ECO:0000259" key="1">
    <source>
        <dbReference type="Pfam" id="PF20628"/>
    </source>
</evidence>
<evidence type="ECO:0000313" key="2">
    <source>
        <dbReference type="EMBL" id="KAK3328724.1"/>
    </source>
</evidence>
<protein>
    <recommendedName>
        <fullName evidence="1">Dyp-type peroxidase C-terminal domain-containing protein</fullName>
    </recommendedName>
</protein>
<evidence type="ECO:0000313" key="3">
    <source>
        <dbReference type="Proteomes" id="UP001283341"/>
    </source>
</evidence>
<accession>A0AAE0IPF9</accession>
<name>A0AAE0IPF9_9PEZI</name>
<gene>
    <name evidence="2" type="ORF">B0H66DRAFT_609190</name>
</gene>
<feature type="domain" description="Dyp-type peroxidase C-terminal" evidence="1">
    <location>
        <begin position="319"/>
        <end position="383"/>
    </location>
</feature>
<dbReference type="Proteomes" id="UP001283341">
    <property type="component" value="Unassembled WGS sequence"/>
</dbReference>
<dbReference type="SUPFAM" id="SSF54909">
    <property type="entry name" value="Dimeric alpha+beta barrel"/>
    <property type="match status" value="1"/>
</dbReference>
<dbReference type="Pfam" id="PF20628">
    <property type="entry name" value="Dyp_perox_C"/>
    <property type="match status" value="1"/>
</dbReference>
<comment type="caution">
    <text evidence="2">The sequence shown here is derived from an EMBL/GenBank/DDBJ whole genome shotgun (WGS) entry which is preliminary data.</text>
</comment>
<organism evidence="2 3">
    <name type="scientific">Apodospora peruviana</name>
    <dbReference type="NCBI Taxonomy" id="516989"/>
    <lineage>
        <taxon>Eukaryota</taxon>
        <taxon>Fungi</taxon>
        <taxon>Dikarya</taxon>
        <taxon>Ascomycota</taxon>
        <taxon>Pezizomycotina</taxon>
        <taxon>Sordariomycetes</taxon>
        <taxon>Sordariomycetidae</taxon>
        <taxon>Sordariales</taxon>
        <taxon>Lasiosphaeriaceae</taxon>
        <taxon>Apodospora</taxon>
    </lineage>
</organism>
<reference evidence="2" key="2">
    <citation type="submission" date="2023-06" db="EMBL/GenBank/DDBJ databases">
        <authorList>
            <consortium name="Lawrence Berkeley National Laboratory"/>
            <person name="Haridas S."/>
            <person name="Hensen N."/>
            <person name="Bonometti L."/>
            <person name="Westerberg I."/>
            <person name="Brannstrom I.O."/>
            <person name="Guillou S."/>
            <person name="Cros-Aarteil S."/>
            <person name="Calhoun S."/>
            <person name="Kuo A."/>
            <person name="Mondo S."/>
            <person name="Pangilinan J."/>
            <person name="Riley R."/>
            <person name="Labutti K."/>
            <person name="Andreopoulos B."/>
            <person name="Lipzen A."/>
            <person name="Chen C."/>
            <person name="Yanf M."/>
            <person name="Daum C."/>
            <person name="Ng V."/>
            <person name="Clum A."/>
            <person name="Steindorff A."/>
            <person name="Ohm R."/>
            <person name="Martin F."/>
            <person name="Silar P."/>
            <person name="Natvig D."/>
            <person name="Lalanne C."/>
            <person name="Gautier V."/>
            <person name="Ament-Velasquez S.L."/>
            <person name="Kruys A."/>
            <person name="Hutchinson M.I."/>
            <person name="Powell A.J."/>
            <person name="Barry K."/>
            <person name="Miller A.N."/>
            <person name="Grigoriev I.V."/>
            <person name="Debuchy R."/>
            <person name="Gladieux P."/>
            <person name="Thoren M.H."/>
            <person name="Johannesson H."/>
        </authorList>
    </citation>
    <scope>NUCLEOTIDE SEQUENCE</scope>
    <source>
        <strain evidence="2">CBS 118394</strain>
    </source>
</reference>
<keyword evidence="3" id="KW-1185">Reference proteome</keyword>
<reference evidence="2" key="1">
    <citation type="journal article" date="2023" name="Mol. Phylogenet. Evol.">
        <title>Genome-scale phylogeny and comparative genomics of the fungal order Sordariales.</title>
        <authorList>
            <person name="Hensen N."/>
            <person name="Bonometti L."/>
            <person name="Westerberg I."/>
            <person name="Brannstrom I.O."/>
            <person name="Guillou S."/>
            <person name="Cros-Aarteil S."/>
            <person name="Calhoun S."/>
            <person name="Haridas S."/>
            <person name="Kuo A."/>
            <person name="Mondo S."/>
            <person name="Pangilinan J."/>
            <person name="Riley R."/>
            <person name="LaButti K."/>
            <person name="Andreopoulos B."/>
            <person name="Lipzen A."/>
            <person name="Chen C."/>
            <person name="Yan M."/>
            <person name="Daum C."/>
            <person name="Ng V."/>
            <person name="Clum A."/>
            <person name="Steindorff A."/>
            <person name="Ohm R.A."/>
            <person name="Martin F."/>
            <person name="Silar P."/>
            <person name="Natvig D.O."/>
            <person name="Lalanne C."/>
            <person name="Gautier V."/>
            <person name="Ament-Velasquez S.L."/>
            <person name="Kruys A."/>
            <person name="Hutchinson M.I."/>
            <person name="Powell A.J."/>
            <person name="Barry K."/>
            <person name="Miller A.N."/>
            <person name="Grigoriev I.V."/>
            <person name="Debuchy R."/>
            <person name="Gladieux P."/>
            <person name="Hiltunen Thoren M."/>
            <person name="Johannesson H."/>
        </authorList>
    </citation>
    <scope>NUCLEOTIDE SEQUENCE</scope>
    <source>
        <strain evidence="2">CBS 118394</strain>
    </source>
</reference>
<dbReference type="InterPro" id="IPR048328">
    <property type="entry name" value="Dyp_perox_C"/>
</dbReference>
<dbReference type="EMBL" id="JAUEDM010000001">
    <property type="protein sequence ID" value="KAK3328724.1"/>
    <property type="molecule type" value="Genomic_DNA"/>
</dbReference>
<sequence>MASGEAKEQNECSSSRISNTGCSHYHCPERLFPTNIVRRCRKETACMVLVSHNGNNHQKSQIRATAEANRPSSFFISELLFQSFDELYLYFLFSQAGQMEPMKLVNVFINTTARIRPQRYSPLSVLRQQQQQQHQHSHAPSPISIRTFYSSTAKMSSSRRVPISAQGVDAPLTTSATSSCSPSPIQILPRQSVPCAQPYLRVSDLTNNVSIRNLNAAFAVTVRPEARRTATLAFTPVRTTGSRSHRPVDLNFDFVDGTANPVRDEVRPSVLVPEGGEIRARDMKSGRAAGGDYREKNENGMMSTGIEGCKRGKAVPLTLRDNIPFGSPGRGEFGTYVIGYSARSWVIEKMLVRMLVEHTPGLHDRLLDYSTPLTGTTFFAPSASLLARLGDD</sequence>
<dbReference type="AlphaFoldDB" id="A0AAE0IPF9"/>
<proteinExistence type="predicted"/>